<keyword evidence="5" id="KW-0808">Transferase</keyword>
<evidence type="ECO:0000256" key="8">
    <source>
        <dbReference type="SAM" id="Coils"/>
    </source>
</evidence>
<gene>
    <name evidence="12" type="ORF">M595_4313</name>
</gene>
<dbReference type="Proteomes" id="UP000017127">
    <property type="component" value="Unassembled WGS sequence"/>
</dbReference>
<dbReference type="InterPro" id="IPR003594">
    <property type="entry name" value="HATPase_dom"/>
</dbReference>
<dbReference type="PROSITE" id="PS50885">
    <property type="entry name" value="HAMP"/>
    <property type="match status" value="1"/>
</dbReference>
<dbReference type="Gene3D" id="3.30.565.10">
    <property type="entry name" value="Histidine kinase-like ATPase, C-terminal domain"/>
    <property type="match status" value="1"/>
</dbReference>
<evidence type="ECO:0000256" key="3">
    <source>
        <dbReference type="ARBA" id="ARBA00012438"/>
    </source>
</evidence>
<evidence type="ECO:0000256" key="7">
    <source>
        <dbReference type="ARBA" id="ARBA00023012"/>
    </source>
</evidence>
<evidence type="ECO:0000313" key="13">
    <source>
        <dbReference type="Proteomes" id="UP000017127"/>
    </source>
</evidence>
<keyword evidence="8" id="KW-0175">Coiled coil</keyword>
<dbReference type="GO" id="GO:0000155">
    <property type="term" value="F:phosphorelay sensor kinase activity"/>
    <property type="evidence" value="ECO:0007669"/>
    <property type="project" value="InterPro"/>
</dbReference>
<evidence type="ECO:0000313" key="12">
    <source>
        <dbReference type="EMBL" id="ERT05722.1"/>
    </source>
</evidence>
<feature type="transmembrane region" description="Helical" evidence="9">
    <location>
        <begin position="218"/>
        <end position="237"/>
    </location>
</feature>
<dbReference type="PRINTS" id="PR00344">
    <property type="entry name" value="BCTRLSENSOR"/>
</dbReference>
<protein>
    <recommendedName>
        <fullName evidence="3">histidine kinase</fullName>
        <ecNumber evidence="3">2.7.13.3</ecNumber>
    </recommendedName>
</protein>
<dbReference type="SUPFAM" id="SSF158472">
    <property type="entry name" value="HAMP domain-like"/>
    <property type="match status" value="1"/>
</dbReference>
<dbReference type="PATRIC" id="fig|1348334.3.peg.4169"/>
<dbReference type="SUPFAM" id="SSF47384">
    <property type="entry name" value="Homodimeric domain of signal transducing histidine kinase"/>
    <property type="match status" value="1"/>
</dbReference>
<dbReference type="PANTHER" id="PTHR43065:SF50">
    <property type="entry name" value="HISTIDINE KINASE"/>
    <property type="match status" value="1"/>
</dbReference>
<keyword evidence="13" id="KW-1185">Reference proteome</keyword>
<dbReference type="SMART" id="SM00387">
    <property type="entry name" value="HATPase_c"/>
    <property type="match status" value="1"/>
</dbReference>
<dbReference type="Pfam" id="PF02518">
    <property type="entry name" value="HATPase_c"/>
    <property type="match status" value="1"/>
</dbReference>
<dbReference type="CDD" id="cd00082">
    <property type="entry name" value="HisKA"/>
    <property type="match status" value="1"/>
</dbReference>
<dbReference type="PANTHER" id="PTHR43065">
    <property type="entry name" value="SENSOR HISTIDINE KINASE"/>
    <property type="match status" value="1"/>
</dbReference>
<keyword evidence="6" id="KW-0418">Kinase</keyword>
<feature type="transmembrane region" description="Helical" evidence="9">
    <location>
        <begin position="29"/>
        <end position="50"/>
    </location>
</feature>
<feature type="coiled-coil region" evidence="8">
    <location>
        <begin position="188"/>
        <end position="215"/>
    </location>
</feature>
<sequence>MDNLTKSNTSHNQSFFCQLKQTSIVHKIYWGYGISLGIAVLGVLVGLGLGNHYHQTAKEQLKIARTQGSLLGKLQLLSVEFRPEKEFIPVLRDEPLFRQAETDFDRRIEQMKTLLTQLQATTVSDQITPMQPFLEVYEQVVDDYAQRQRIILNLLAKDKWETADFSRTERQINRFSNSPPAVKFSRYSDELKTLIESSEQQIDQAEQALVKADKFRTFVILASLLLSIIIATILAFYTGRTIARPIQKVTEVAQTVTGTEDFDLRVPVTSTDEVGILAISFNQLIEWIEHYIRELNDTQTKLIQTEKMSSLGQMVAGIAHEINNPISFIHGNLNHIESYAEELLTVVTLFQKHSSQIPPEVTNLIEDSDLDFIREDFPKILQSMRMGTDRICEIVLSLRNFSRLDEAQVKACDLHEGLESTLLLLNHRLNSQIDLVKNYGKIPEVACHPAQINQVFMNILSNAIDALLERENQLDKKIMILTESQEEQVMIRISDNGGGIPAEILGKLFDPFFTTKPVGKGTGLGLAISYKIIEKHQGKIQVYSSEHEGTEFLITLPIQSSIENEMQD</sequence>
<comment type="caution">
    <text evidence="12">The sequence shown here is derived from an EMBL/GenBank/DDBJ whole genome shotgun (WGS) entry which is preliminary data.</text>
</comment>
<keyword evidence="9" id="KW-0812">Transmembrane</keyword>
<dbReference type="EMBL" id="AUZM01000050">
    <property type="protein sequence ID" value="ERT05722.1"/>
    <property type="molecule type" value="Genomic_DNA"/>
</dbReference>
<feature type="domain" description="HAMP" evidence="11">
    <location>
        <begin position="240"/>
        <end position="293"/>
    </location>
</feature>
<dbReference type="InterPro" id="IPR003661">
    <property type="entry name" value="HisK_dim/P_dom"/>
</dbReference>
<evidence type="ECO:0000256" key="4">
    <source>
        <dbReference type="ARBA" id="ARBA00022553"/>
    </source>
</evidence>
<evidence type="ECO:0000256" key="1">
    <source>
        <dbReference type="ARBA" id="ARBA00000085"/>
    </source>
</evidence>
<name>U7QEL5_9CYAN</name>
<evidence type="ECO:0000256" key="9">
    <source>
        <dbReference type="SAM" id="Phobius"/>
    </source>
</evidence>
<keyword evidence="4" id="KW-0597">Phosphoprotein</keyword>
<dbReference type="SUPFAM" id="SSF55874">
    <property type="entry name" value="ATPase domain of HSP90 chaperone/DNA topoisomerase II/histidine kinase"/>
    <property type="match status" value="1"/>
</dbReference>
<dbReference type="InterPro" id="IPR036097">
    <property type="entry name" value="HisK_dim/P_sf"/>
</dbReference>
<organism evidence="12 13">
    <name type="scientific">Lyngbya aestuarii BL J</name>
    <dbReference type="NCBI Taxonomy" id="1348334"/>
    <lineage>
        <taxon>Bacteria</taxon>
        <taxon>Bacillati</taxon>
        <taxon>Cyanobacteriota</taxon>
        <taxon>Cyanophyceae</taxon>
        <taxon>Oscillatoriophycideae</taxon>
        <taxon>Oscillatoriales</taxon>
        <taxon>Microcoleaceae</taxon>
        <taxon>Lyngbya</taxon>
    </lineage>
</organism>
<evidence type="ECO:0000259" key="11">
    <source>
        <dbReference type="PROSITE" id="PS50885"/>
    </source>
</evidence>
<evidence type="ECO:0000256" key="5">
    <source>
        <dbReference type="ARBA" id="ARBA00022679"/>
    </source>
</evidence>
<dbReference type="GO" id="GO:0016020">
    <property type="term" value="C:membrane"/>
    <property type="evidence" value="ECO:0007669"/>
    <property type="project" value="UniProtKB-SubCell"/>
</dbReference>
<dbReference type="SMART" id="SM00304">
    <property type="entry name" value="HAMP"/>
    <property type="match status" value="1"/>
</dbReference>
<dbReference type="OrthoDB" id="475249at2"/>
<dbReference type="InterPro" id="IPR036890">
    <property type="entry name" value="HATPase_C_sf"/>
</dbReference>
<evidence type="ECO:0000256" key="2">
    <source>
        <dbReference type="ARBA" id="ARBA00004370"/>
    </source>
</evidence>
<feature type="domain" description="Histidine kinase" evidence="10">
    <location>
        <begin position="317"/>
        <end position="560"/>
    </location>
</feature>
<reference evidence="12 13" key="1">
    <citation type="journal article" date="2013" name="Front. Microbiol.">
        <title>Comparative genomic analyses of the cyanobacterium, Lyngbya aestuarii BL J, a powerful hydrogen producer.</title>
        <authorList>
            <person name="Kothari A."/>
            <person name="Vaughn M."/>
            <person name="Garcia-Pichel F."/>
        </authorList>
    </citation>
    <scope>NUCLEOTIDE SEQUENCE [LARGE SCALE GENOMIC DNA]</scope>
    <source>
        <strain evidence="12 13">BL J</strain>
    </source>
</reference>
<dbReference type="Pfam" id="PF00672">
    <property type="entry name" value="HAMP"/>
    <property type="match status" value="1"/>
</dbReference>
<dbReference type="InterPro" id="IPR004358">
    <property type="entry name" value="Sig_transdc_His_kin-like_C"/>
</dbReference>
<dbReference type="Gene3D" id="6.10.340.10">
    <property type="match status" value="1"/>
</dbReference>
<dbReference type="CDD" id="cd06225">
    <property type="entry name" value="HAMP"/>
    <property type="match status" value="1"/>
</dbReference>
<comment type="catalytic activity">
    <reaction evidence="1">
        <text>ATP + protein L-histidine = ADP + protein N-phospho-L-histidine.</text>
        <dbReference type="EC" id="2.7.13.3"/>
    </reaction>
</comment>
<dbReference type="InterPro" id="IPR003660">
    <property type="entry name" value="HAMP_dom"/>
</dbReference>
<evidence type="ECO:0000256" key="6">
    <source>
        <dbReference type="ARBA" id="ARBA00022777"/>
    </source>
</evidence>
<keyword evidence="9" id="KW-0472">Membrane</keyword>
<dbReference type="SMART" id="SM00388">
    <property type="entry name" value="HisKA"/>
    <property type="match status" value="1"/>
</dbReference>
<dbReference type="RefSeq" id="WP_023068022.1">
    <property type="nucleotide sequence ID" value="NZ_AUZM01000050.1"/>
</dbReference>
<keyword evidence="7" id="KW-0902">Two-component regulatory system</keyword>
<dbReference type="AlphaFoldDB" id="U7QEL5"/>
<comment type="subcellular location">
    <subcellularLocation>
        <location evidence="2">Membrane</location>
    </subcellularLocation>
</comment>
<dbReference type="PROSITE" id="PS50109">
    <property type="entry name" value="HIS_KIN"/>
    <property type="match status" value="1"/>
</dbReference>
<proteinExistence type="predicted"/>
<accession>U7QEL5</accession>
<dbReference type="EC" id="2.7.13.3" evidence="3"/>
<dbReference type="InterPro" id="IPR005467">
    <property type="entry name" value="His_kinase_dom"/>
</dbReference>
<dbReference type="Gene3D" id="1.10.287.130">
    <property type="match status" value="1"/>
</dbReference>
<keyword evidence="9" id="KW-1133">Transmembrane helix</keyword>
<evidence type="ECO:0000259" key="10">
    <source>
        <dbReference type="PROSITE" id="PS50109"/>
    </source>
</evidence>